<keyword evidence="4 9" id="KW-0812">Transmembrane</keyword>
<dbReference type="InterPro" id="IPR031588">
    <property type="entry name" value="Collectrin_dom"/>
</dbReference>
<evidence type="ECO:0000256" key="5">
    <source>
        <dbReference type="ARBA" id="ARBA00022729"/>
    </source>
</evidence>
<keyword evidence="8" id="KW-0325">Glycoprotein</keyword>
<evidence type="ECO:0000256" key="6">
    <source>
        <dbReference type="ARBA" id="ARBA00022989"/>
    </source>
</evidence>
<evidence type="ECO:0000256" key="7">
    <source>
        <dbReference type="ARBA" id="ARBA00023136"/>
    </source>
</evidence>
<gene>
    <name evidence="12" type="ORF">DNTS_009184</name>
</gene>
<evidence type="ECO:0000313" key="13">
    <source>
        <dbReference type="Proteomes" id="UP000316079"/>
    </source>
</evidence>
<feature type="transmembrane region" description="Helical" evidence="9">
    <location>
        <begin position="153"/>
        <end position="173"/>
    </location>
</feature>
<comment type="subcellular location">
    <subcellularLocation>
        <location evidence="1">Cell membrane</location>
        <topology evidence="1">Single-pass type I membrane protein</topology>
    </subcellularLocation>
</comment>
<evidence type="ECO:0000256" key="3">
    <source>
        <dbReference type="ARBA" id="ARBA00022553"/>
    </source>
</evidence>
<dbReference type="GO" id="GO:0051957">
    <property type="term" value="P:positive regulation of amino acid transport"/>
    <property type="evidence" value="ECO:0007669"/>
    <property type="project" value="TreeGrafter"/>
</dbReference>
<evidence type="ECO:0000256" key="10">
    <source>
        <dbReference type="SAM" id="SignalP"/>
    </source>
</evidence>
<evidence type="ECO:0000256" key="9">
    <source>
        <dbReference type="SAM" id="Phobius"/>
    </source>
</evidence>
<organism evidence="12 13">
    <name type="scientific">Danionella cerebrum</name>
    <dbReference type="NCBI Taxonomy" id="2873325"/>
    <lineage>
        <taxon>Eukaryota</taxon>
        <taxon>Metazoa</taxon>
        <taxon>Chordata</taxon>
        <taxon>Craniata</taxon>
        <taxon>Vertebrata</taxon>
        <taxon>Euteleostomi</taxon>
        <taxon>Actinopterygii</taxon>
        <taxon>Neopterygii</taxon>
        <taxon>Teleostei</taxon>
        <taxon>Ostariophysi</taxon>
        <taxon>Cypriniformes</taxon>
        <taxon>Danionidae</taxon>
        <taxon>Danioninae</taxon>
        <taxon>Danionella</taxon>
    </lineage>
</organism>
<protein>
    <recommendedName>
        <fullName evidence="11">Collectrin-like domain-containing protein</fullName>
    </recommendedName>
</protein>
<dbReference type="OrthoDB" id="9899436at2759"/>
<sequence>MLASLLLVALMLPPVLAQELCKESKDGFKVRLSIKQALDQEAVVRFSQYEWNESEMFLFRSALAFAMRRKTGNDTFRIENILVCNSTKRVSFVFVVTKPEDPTQLIPRDQVKAALRQSKHRINSAFLLSDQTLEFLGVPPTLAAPVSYGTPPWLIVFGVVMGIVSVAILALLMSTVSRRRQAKENSAGLAEEEEIVKESRTSLATLEATNGTYNQTFSIDDRLTKL</sequence>
<evidence type="ECO:0000259" key="11">
    <source>
        <dbReference type="PROSITE" id="PS52010"/>
    </source>
</evidence>
<feature type="chain" id="PRO_5021993301" description="Collectrin-like domain-containing protein" evidence="10">
    <location>
        <begin position="18"/>
        <end position="226"/>
    </location>
</feature>
<keyword evidence="6 9" id="KW-1133">Transmembrane helix</keyword>
<keyword evidence="5 10" id="KW-0732">Signal</keyword>
<evidence type="ECO:0000256" key="4">
    <source>
        <dbReference type="ARBA" id="ARBA00022692"/>
    </source>
</evidence>
<dbReference type="GO" id="GO:0070062">
    <property type="term" value="C:extracellular exosome"/>
    <property type="evidence" value="ECO:0007669"/>
    <property type="project" value="TreeGrafter"/>
</dbReference>
<dbReference type="PROSITE" id="PS52010">
    <property type="entry name" value="COLLECTRIN_LIKE"/>
    <property type="match status" value="1"/>
</dbReference>
<evidence type="ECO:0000313" key="12">
    <source>
        <dbReference type="EMBL" id="TRY54467.1"/>
    </source>
</evidence>
<evidence type="ECO:0000256" key="1">
    <source>
        <dbReference type="ARBA" id="ARBA00004251"/>
    </source>
</evidence>
<keyword evidence="3" id="KW-0597">Phosphoprotein</keyword>
<dbReference type="Pfam" id="PF16959">
    <property type="entry name" value="Collectrin"/>
    <property type="match status" value="1"/>
</dbReference>
<evidence type="ECO:0000256" key="8">
    <source>
        <dbReference type="ARBA" id="ARBA00023180"/>
    </source>
</evidence>
<feature type="signal peptide" evidence="10">
    <location>
        <begin position="1"/>
        <end position="17"/>
    </location>
</feature>
<keyword evidence="2" id="KW-1003">Cell membrane</keyword>
<name>A0A553MMP9_9TELE</name>
<dbReference type="GO" id="GO:0005886">
    <property type="term" value="C:plasma membrane"/>
    <property type="evidence" value="ECO:0007669"/>
    <property type="project" value="UniProtKB-SubCell"/>
</dbReference>
<dbReference type="AlphaFoldDB" id="A0A553MMP9"/>
<reference evidence="12 13" key="1">
    <citation type="journal article" date="2019" name="Sci. Data">
        <title>Hybrid genome assembly and annotation of Danionella translucida.</title>
        <authorList>
            <person name="Kadobianskyi M."/>
            <person name="Schulze L."/>
            <person name="Schuelke M."/>
            <person name="Judkewitz B."/>
        </authorList>
    </citation>
    <scope>NUCLEOTIDE SEQUENCE [LARGE SCALE GENOMIC DNA]</scope>
    <source>
        <strain evidence="12 13">Bolton</strain>
    </source>
</reference>
<dbReference type="Proteomes" id="UP000316079">
    <property type="component" value="Unassembled WGS sequence"/>
</dbReference>
<dbReference type="STRING" id="623744.A0A553MMP9"/>
<proteinExistence type="predicted"/>
<feature type="domain" description="Collectrin-like" evidence="11">
    <location>
        <begin position="24"/>
        <end position="226"/>
    </location>
</feature>
<keyword evidence="7 9" id="KW-0472">Membrane</keyword>
<accession>A0A553MMP9</accession>
<evidence type="ECO:0000256" key="2">
    <source>
        <dbReference type="ARBA" id="ARBA00022475"/>
    </source>
</evidence>
<dbReference type="PANTHER" id="PTHR46884:SF1">
    <property type="entry name" value="COLLECTRIN"/>
    <property type="match status" value="1"/>
</dbReference>
<dbReference type="EMBL" id="SRMA01027344">
    <property type="protein sequence ID" value="TRY54467.1"/>
    <property type="molecule type" value="Genomic_DNA"/>
</dbReference>
<keyword evidence="13" id="KW-1185">Reference proteome</keyword>
<dbReference type="PANTHER" id="PTHR46884">
    <property type="entry name" value="COLLECTRIN"/>
    <property type="match status" value="1"/>
</dbReference>
<dbReference type="InterPro" id="IPR042944">
    <property type="entry name" value="Collectrin"/>
</dbReference>
<comment type="caution">
    <text evidence="12">The sequence shown here is derived from an EMBL/GenBank/DDBJ whole genome shotgun (WGS) entry which is preliminary data.</text>
</comment>